<evidence type="ECO:0000313" key="3">
    <source>
        <dbReference type="EMBL" id="KEY64724.1"/>
    </source>
</evidence>
<keyword evidence="1" id="KW-0175">Coiled coil</keyword>
<dbReference type="Proteomes" id="UP000028045">
    <property type="component" value="Unassembled WGS sequence"/>
</dbReference>
<dbReference type="EMBL" id="KL648728">
    <property type="protein sequence ID" value="KEY64724.1"/>
    <property type="molecule type" value="Genomic_DNA"/>
</dbReference>
<evidence type="ECO:0000256" key="1">
    <source>
        <dbReference type="SAM" id="Coils"/>
    </source>
</evidence>
<protein>
    <submittedName>
        <fullName evidence="3">Uncharacterized protein</fullName>
    </submittedName>
</protein>
<feature type="region of interest" description="Disordered" evidence="2">
    <location>
        <begin position="1"/>
        <end position="34"/>
    </location>
</feature>
<gene>
    <name evidence="3" type="ORF">S7711_10941</name>
</gene>
<feature type="coiled-coil region" evidence="1">
    <location>
        <begin position="48"/>
        <end position="100"/>
    </location>
</feature>
<feature type="compositionally biased region" description="Polar residues" evidence="2">
    <location>
        <begin position="1"/>
        <end position="15"/>
    </location>
</feature>
<reference evidence="3 4" key="1">
    <citation type="journal article" date="2014" name="BMC Genomics">
        <title>Comparative genome sequencing reveals chemotype-specific gene clusters in the toxigenic black mold Stachybotrys.</title>
        <authorList>
            <person name="Semeiks J."/>
            <person name="Borek D."/>
            <person name="Otwinowski Z."/>
            <person name="Grishin N.V."/>
        </authorList>
    </citation>
    <scope>NUCLEOTIDE SEQUENCE [LARGE SCALE GENOMIC DNA]</scope>
    <source>
        <strain evidence="4">CBS 109288 / IBT 7711</strain>
    </source>
</reference>
<name>A0A084AHE5_STACB</name>
<dbReference type="HOGENOM" id="CLU_2224904_0_0_1"/>
<organism evidence="3 4">
    <name type="scientific">Stachybotrys chartarum (strain CBS 109288 / IBT 7711)</name>
    <name type="common">Toxic black mold</name>
    <name type="synonym">Stilbospora chartarum</name>
    <dbReference type="NCBI Taxonomy" id="1280523"/>
    <lineage>
        <taxon>Eukaryota</taxon>
        <taxon>Fungi</taxon>
        <taxon>Dikarya</taxon>
        <taxon>Ascomycota</taxon>
        <taxon>Pezizomycotina</taxon>
        <taxon>Sordariomycetes</taxon>
        <taxon>Hypocreomycetidae</taxon>
        <taxon>Hypocreales</taxon>
        <taxon>Stachybotryaceae</taxon>
        <taxon>Stachybotrys</taxon>
    </lineage>
</organism>
<evidence type="ECO:0000256" key="2">
    <source>
        <dbReference type="SAM" id="MobiDB-lite"/>
    </source>
</evidence>
<keyword evidence="4" id="KW-1185">Reference proteome</keyword>
<dbReference type="AlphaFoldDB" id="A0A084AHE5"/>
<evidence type="ECO:0000313" key="4">
    <source>
        <dbReference type="Proteomes" id="UP000028045"/>
    </source>
</evidence>
<proteinExistence type="predicted"/>
<sequence>MYISSLTSLDLLSNKEQARSTSRHGEPGPWMDQATAGKEVEVEAAKQRDICEQRLNEVKQDMAEARKQWHEEQRELQADCQEVELGIKESHENVRRLREEKNEMQK</sequence>
<accession>A0A084AHE5</accession>